<dbReference type="Proteomes" id="UP001461498">
    <property type="component" value="Unassembled WGS sequence"/>
</dbReference>
<evidence type="ECO:0000313" key="2">
    <source>
        <dbReference type="EMBL" id="KAK9512382.1"/>
    </source>
</evidence>
<reference evidence="2 3" key="1">
    <citation type="submission" date="2022-12" db="EMBL/GenBank/DDBJ databases">
        <title>Chromosome-level genome assembly of true bugs.</title>
        <authorList>
            <person name="Ma L."/>
            <person name="Li H."/>
        </authorList>
    </citation>
    <scope>NUCLEOTIDE SEQUENCE [LARGE SCALE GENOMIC DNA]</scope>
    <source>
        <strain evidence="2">Lab_2022b</strain>
    </source>
</reference>
<dbReference type="GO" id="GO:0070176">
    <property type="term" value="C:DRM complex"/>
    <property type="evidence" value="ECO:0007669"/>
    <property type="project" value="InterPro"/>
</dbReference>
<evidence type="ECO:0000256" key="1">
    <source>
        <dbReference type="ARBA" id="ARBA00005456"/>
    </source>
</evidence>
<accession>A0AAW1DSQ0</accession>
<comment type="caution">
    <text evidence="2">The sequence shown here is derived from an EMBL/GenBank/DDBJ whole genome shotgun (WGS) entry which is preliminary data.</text>
</comment>
<dbReference type="PANTHER" id="PTHR31489:SF2">
    <property type="entry name" value="PROTEIN LIN-52 HOMOLOG"/>
    <property type="match status" value="1"/>
</dbReference>
<dbReference type="PANTHER" id="PTHR31489">
    <property type="entry name" value="LIN52 FAMILY MEMBER"/>
    <property type="match status" value="1"/>
</dbReference>
<sequence>MSDWEQSLLSQENLDRASPELWPEAIPGVTEYAARHSISGSSIPNVLEAVRNFDAEDHKLLKFYGSLPKEALIQELKKLHDQAYKLGLEESKEMTRGKYLNILTSTARRK</sequence>
<proteinExistence type="inferred from homology"/>
<gene>
    <name evidence="2" type="ORF">O3M35_000825</name>
</gene>
<dbReference type="EMBL" id="JAPXFL010000001">
    <property type="protein sequence ID" value="KAK9512382.1"/>
    <property type="molecule type" value="Genomic_DNA"/>
</dbReference>
<name>A0AAW1DSQ0_9HEMI</name>
<comment type="similarity">
    <text evidence="1">Belongs to the lin-52 family.</text>
</comment>
<organism evidence="2 3">
    <name type="scientific">Rhynocoris fuscipes</name>
    <dbReference type="NCBI Taxonomy" id="488301"/>
    <lineage>
        <taxon>Eukaryota</taxon>
        <taxon>Metazoa</taxon>
        <taxon>Ecdysozoa</taxon>
        <taxon>Arthropoda</taxon>
        <taxon>Hexapoda</taxon>
        <taxon>Insecta</taxon>
        <taxon>Pterygota</taxon>
        <taxon>Neoptera</taxon>
        <taxon>Paraneoptera</taxon>
        <taxon>Hemiptera</taxon>
        <taxon>Heteroptera</taxon>
        <taxon>Panheteroptera</taxon>
        <taxon>Cimicomorpha</taxon>
        <taxon>Reduviidae</taxon>
        <taxon>Harpactorinae</taxon>
        <taxon>Harpactorini</taxon>
        <taxon>Rhynocoris</taxon>
    </lineage>
</organism>
<dbReference type="InterPro" id="IPR018737">
    <property type="entry name" value="DREAM_LIN52"/>
</dbReference>
<evidence type="ECO:0000313" key="3">
    <source>
        <dbReference type="Proteomes" id="UP001461498"/>
    </source>
</evidence>
<keyword evidence="3" id="KW-1185">Reference proteome</keyword>
<dbReference type="AlphaFoldDB" id="A0AAW1DSQ0"/>
<protein>
    <recommendedName>
        <fullName evidence="4">Protein lin-52 homolog</fullName>
    </recommendedName>
</protein>
<dbReference type="Pfam" id="PF10044">
    <property type="entry name" value="LIN52"/>
    <property type="match status" value="1"/>
</dbReference>
<evidence type="ECO:0008006" key="4">
    <source>
        <dbReference type="Google" id="ProtNLM"/>
    </source>
</evidence>
<dbReference type="GO" id="GO:0006355">
    <property type="term" value="P:regulation of DNA-templated transcription"/>
    <property type="evidence" value="ECO:0007669"/>
    <property type="project" value="InterPro"/>
</dbReference>